<dbReference type="VEuPathDB" id="VectorBase:SCAU007109"/>
<evidence type="ECO:0000313" key="3">
    <source>
        <dbReference type="Proteomes" id="UP000095300"/>
    </source>
</evidence>
<organism evidence="2 3">
    <name type="scientific">Stomoxys calcitrans</name>
    <name type="common">Stable fly</name>
    <name type="synonym">Conops calcitrans</name>
    <dbReference type="NCBI Taxonomy" id="35570"/>
    <lineage>
        <taxon>Eukaryota</taxon>
        <taxon>Metazoa</taxon>
        <taxon>Ecdysozoa</taxon>
        <taxon>Arthropoda</taxon>
        <taxon>Hexapoda</taxon>
        <taxon>Insecta</taxon>
        <taxon>Pterygota</taxon>
        <taxon>Neoptera</taxon>
        <taxon>Endopterygota</taxon>
        <taxon>Diptera</taxon>
        <taxon>Brachycera</taxon>
        <taxon>Muscomorpha</taxon>
        <taxon>Muscoidea</taxon>
        <taxon>Muscidae</taxon>
        <taxon>Stomoxys</taxon>
    </lineage>
</organism>
<evidence type="ECO:0000313" key="2">
    <source>
        <dbReference type="EnsemblMetazoa" id="SCAU007109-PA"/>
    </source>
</evidence>
<proteinExistence type="predicted"/>
<feature type="region of interest" description="Disordered" evidence="1">
    <location>
        <begin position="90"/>
        <end position="117"/>
    </location>
</feature>
<dbReference type="Proteomes" id="UP000095300">
    <property type="component" value="Unassembled WGS sequence"/>
</dbReference>
<evidence type="ECO:0000256" key="1">
    <source>
        <dbReference type="SAM" id="MobiDB-lite"/>
    </source>
</evidence>
<name>A0A1I8PDT8_STOCA</name>
<dbReference type="EnsemblMetazoa" id="SCAU007109-RA">
    <property type="protein sequence ID" value="SCAU007109-PA"/>
    <property type="gene ID" value="SCAU007109"/>
</dbReference>
<gene>
    <name evidence="2" type="primary">106082704</name>
</gene>
<reference evidence="3" key="1">
    <citation type="submission" date="2015-05" db="EMBL/GenBank/DDBJ databases">
        <authorList>
            <person name="Wilson R.K."/>
            <person name="Warren W.C."/>
            <person name="Olafson P."/>
        </authorList>
    </citation>
    <scope>NUCLEOTIDE SEQUENCE [LARGE SCALE GENOMIC DNA]</scope>
    <source>
        <strain evidence="3">USDA</strain>
    </source>
</reference>
<protein>
    <submittedName>
        <fullName evidence="2">Uncharacterized protein</fullName>
    </submittedName>
</protein>
<reference evidence="2" key="2">
    <citation type="submission" date="2020-05" db="UniProtKB">
        <authorList>
            <consortium name="EnsemblMetazoa"/>
        </authorList>
    </citation>
    <scope>IDENTIFICATION</scope>
    <source>
        <strain evidence="2">USDA</strain>
    </source>
</reference>
<feature type="compositionally biased region" description="Basic and acidic residues" evidence="1">
    <location>
        <begin position="9"/>
        <end position="24"/>
    </location>
</feature>
<dbReference type="AlphaFoldDB" id="A0A1I8PDT8"/>
<accession>A0A1I8PDT8</accession>
<dbReference type="EnsemblMetazoa" id="SCAU007109-RC">
    <property type="protein sequence ID" value="SCAU007109-PC"/>
    <property type="gene ID" value="SCAU007109"/>
</dbReference>
<feature type="region of interest" description="Disordered" evidence="1">
    <location>
        <begin position="1197"/>
        <end position="1229"/>
    </location>
</feature>
<dbReference type="KEGG" id="scac:106082704"/>
<feature type="compositionally biased region" description="Polar residues" evidence="1">
    <location>
        <begin position="1205"/>
        <end position="1214"/>
    </location>
</feature>
<feature type="compositionally biased region" description="Polar residues" evidence="1">
    <location>
        <begin position="90"/>
        <end position="111"/>
    </location>
</feature>
<keyword evidence="3" id="KW-1185">Reference proteome</keyword>
<feature type="region of interest" description="Disordered" evidence="1">
    <location>
        <begin position="1"/>
        <end position="31"/>
    </location>
</feature>
<sequence>MSLNMGDQQQKRSSDKSENEESTDHGFNMSDNDIDLLSEFILKQDSPDKADLLQYVAGNKRNFFEEIVPAAQFGDEDPKTIDNYEVSAALSPTPNDVSQQFEHPLPNSSPQWPAASALSPNKSIYEHNKSKVSTDVHNKLESDEFQSMAEEKEAQKNQQRKLSKQQRKYKRYLYCLRQLWLINNQNQNDNELKKDILYKKSQMASYVLRYEHKHKRNFKEITVSVPDINKSVDGPSYKMIKREEISISSSFYAVPKRRRPKSKKIRVVEKPQTMLKHIVKVAVPEFIHLQDIVKAAMEQKEAENVANSDNGTGNKNVKGEKNIAKRDILKKYGFDKVAPFLKNNERKSYKNAVEQLHMLSLRNPKTLKAKDYKTKESAIRIIEKYETIIKLGQQTVDDNCTKPQELLAGDYTSVKAHGGDLKTNSTTNNSHQVMEKMIKKEELVVGEPMAEPANTELTMSEDIDYFSNNNNKILETQVDKSLCNRTVSTLSGSDIATKKLKRQYKNALNIIERLDKLQPNMEDRKSKNKRKWAARIIKKYETEEADIKTPTTSLSGIAFKEGVMQTEETSIDCLVTQEANDKRDLFKAGKDEAIIEINVKDELVSKSNASNMKNCSTNKYDIFSETDSETCSMDCKLHDENYGESIQVFTAAPKWLYDGYNVSGRAYKRIRNKFESFNTANPNTNELSLSQKRERDEMLYKIYHFEASFKTEARARRALTDKINKLNLKPSFVRKCRKHQVERFRLYIRCLAFLWKVNQLEATGLKIISDYVPRFSRIIAMYERVNPKAINTTISVPINVEDKALMSSGEIERKTIRRTEILVPQIGKNWKKDRQRKFQKLGENKFSENIQDNTKAETIFETSGINSEWAPTSKNVLNESHASQTDCKTENAKECTPIEFTPNLETEKESEVMEQMNSSVAYNTIMINDSLATQNGMYKTENTKENITEDITNQSIPVESSLHLETAKQVKAIVTSQPSHTIQNKMHQFETAKENQTGDTSTLCISPQLSLNKETDKLPEKIDTFHPTFLSKVDSNDVMQSPMENLSKEVIMESVNQKKRHFPPIDKEFKAYKNNRSFMWRMLQRDVHSDPFDFREMKRLRKMIYQVQKYEKLNRDKVKGVPLPILDLEKKIILSNIAFIFKNNLHSYEMRDVIDVEAELEKNTTYNPHGMSGHTNNSSLSITTTSFSCGVDEEKLEGGKRLNASPISKETTPSPKKLKPAAEESSNAK</sequence>